<proteinExistence type="predicted"/>
<dbReference type="RefSeq" id="WP_070237697.1">
    <property type="nucleotide sequence ID" value="NZ_CP017478.1"/>
</dbReference>
<accession>A0A1D8PAD2</accession>
<name>A0A1D8PAD2_9FLAO</name>
<organism evidence="2 3">
    <name type="scientific">Urechidicola croceus</name>
    <dbReference type="NCBI Taxonomy" id="1850246"/>
    <lineage>
        <taxon>Bacteria</taxon>
        <taxon>Pseudomonadati</taxon>
        <taxon>Bacteroidota</taxon>
        <taxon>Flavobacteriia</taxon>
        <taxon>Flavobacteriales</taxon>
        <taxon>Flavobacteriaceae</taxon>
        <taxon>Urechidicola</taxon>
    </lineage>
</organism>
<dbReference type="STRING" id="1850246.LPB138_13000"/>
<feature type="domain" description="3-keto-alpha-glucoside-1,2-lyase/3-keto-2-hydroxy-glucal hydratase" evidence="1">
    <location>
        <begin position="63"/>
        <end position="258"/>
    </location>
</feature>
<dbReference type="KEGG" id="lul:LPB138_13000"/>
<gene>
    <name evidence="2" type="ORF">LPB138_13000</name>
</gene>
<dbReference type="GO" id="GO:0016787">
    <property type="term" value="F:hydrolase activity"/>
    <property type="evidence" value="ECO:0007669"/>
    <property type="project" value="InterPro"/>
</dbReference>
<evidence type="ECO:0000313" key="3">
    <source>
        <dbReference type="Proteomes" id="UP000176050"/>
    </source>
</evidence>
<dbReference type="PROSITE" id="PS51257">
    <property type="entry name" value="PROKAR_LIPOPROTEIN"/>
    <property type="match status" value="1"/>
</dbReference>
<evidence type="ECO:0000313" key="2">
    <source>
        <dbReference type="EMBL" id="AOW21537.1"/>
    </source>
</evidence>
<dbReference type="OrthoDB" id="176168at2"/>
<protein>
    <recommendedName>
        <fullName evidence="1">3-keto-alpha-glucoside-1,2-lyase/3-keto-2-hydroxy-glucal hydratase domain-containing protein</fullName>
    </recommendedName>
</protein>
<dbReference type="EMBL" id="CP017478">
    <property type="protein sequence ID" value="AOW21537.1"/>
    <property type="molecule type" value="Genomic_DNA"/>
</dbReference>
<sequence>MVKKIIVVTFLISIIGCKESAVVEIKEEAKTNLEVEPTKPEETEIWEPKPNVVNVSNGIPSDAIVLFDGSNLDSWISAVDSTAADWHLNKDGSMTVKNKVGDIRTKQNFGSVQLHIEWMSPAEVQGSNQSRANSGVFLQGKYEVQVLDNNDNDTYVNGQVGSIYKQSIPLVKASSPTGKWNEYDIIFHAPEFDTDGNKTKSGTITVLHNGVLVQDHYEIKGTTEYIGWPKNIAHGKGPIVLQDHGDNSRVSYRNIWVRELN</sequence>
<dbReference type="AlphaFoldDB" id="A0A1D8PAD2"/>
<reference evidence="2 3" key="1">
    <citation type="submission" date="2016-10" db="EMBL/GenBank/DDBJ databases">
        <title>Lutibacter sp. LPB0138, isolated from marine gastropod.</title>
        <authorList>
            <person name="Kim E."/>
            <person name="Yi H."/>
        </authorList>
    </citation>
    <scope>NUCLEOTIDE SEQUENCE [LARGE SCALE GENOMIC DNA]</scope>
    <source>
        <strain evidence="2 3">LPB0138</strain>
    </source>
</reference>
<evidence type="ECO:0000259" key="1">
    <source>
        <dbReference type="Pfam" id="PF06439"/>
    </source>
</evidence>
<dbReference type="Pfam" id="PF06439">
    <property type="entry name" value="3keto-disac_hyd"/>
    <property type="match status" value="1"/>
</dbReference>
<dbReference type="Gene3D" id="2.60.120.560">
    <property type="entry name" value="Exo-inulinase, domain 1"/>
    <property type="match status" value="1"/>
</dbReference>
<keyword evidence="3" id="KW-1185">Reference proteome</keyword>
<dbReference type="InterPro" id="IPR010496">
    <property type="entry name" value="AL/BT2_dom"/>
</dbReference>
<dbReference type="Proteomes" id="UP000176050">
    <property type="component" value="Chromosome"/>
</dbReference>